<comment type="caution">
    <text evidence="1">The sequence shown here is derived from an EMBL/GenBank/DDBJ whole genome shotgun (WGS) entry which is preliminary data.</text>
</comment>
<sequence length="63" mass="7841">MKNHHLFPMHPTYEEKRKKETFFSLQFGPFIKNLPFSLRNKKNFYSHQERKMARRLWEARISS</sequence>
<organism evidence="1 2">
    <name type="scientific">Gossypium arboreum</name>
    <name type="common">Tree cotton</name>
    <name type="synonym">Gossypium nanking</name>
    <dbReference type="NCBI Taxonomy" id="29729"/>
    <lineage>
        <taxon>Eukaryota</taxon>
        <taxon>Viridiplantae</taxon>
        <taxon>Streptophyta</taxon>
        <taxon>Embryophyta</taxon>
        <taxon>Tracheophyta</taxon>
        <taxon>Spermatophyta</taxon>
        <taxon>Magnoliopsida</taxon>
        <taxon>eudicotyledons</taxon>
        <taxon>Gunneridae</taxon>
        <taxon>Pentapetalae</taxon>
        <taxon>rosids</taxon>
        <taxon>malvids</taxon>
        <taxon>Malvales</taxon>
        <taxon>Malvaceae</taxon>
        <taxon>Malvoideae</taxon>
        <taxon>Gossypium</taxon>
    </lineage>
</organism>
<name>A0A0B0N3E3_GOSAR</name>
<evidence type="ECO:0000313" key="2">
    <source>
        <dbReference type="Proteomes" id="UP000032142"/>
    </source>
</evidence>
<proteinExistence type="predicted"/>
<reference evidence="2" key="1">
    <citation type="submission" date="2014-09" db="EMBL/GenBank/DDBJ databases">
        <authorList>
            <person name="Mudge J."/>
            <person name="Ramaraj T."/>
            <person name="Lindquist I.E."/>
            <person name="Bharti A.K."/>
            <person name="Sundararajan A."/>
            <person name="Cameron C.T."/>
            <person name="Woodward J.E."/>
            <person name="May G.D."/>
            <person name="Brubaker C."/>
            <person name="Broadhvest J."/>
            <person name="Wilkins T.A."/>
        </authorList>
    </citation>
    <scope>NUCLEOTIDE SEQUENCE</scope>
    <source>
        <strain evidence="2">cv. AKA8401</strain>
    </source>
</reference>
<keyword evidence="2" id="KW-1185">Reference proteome</keyword>
<dbReference type="AlphaFoldDB" id="A0A0B0N3E3"/>
<evidence type="ECO:0000313" key="1">
    <source>
        <dbReference type="EMBL" id="KHG08973.1"/>
    </source>
</evidence>
<protein>
    <submittedName>
        <fullName evidence="1">Uncharacterized protein</fullName>
    </submittedName>
</protein>
<dbReference type="Proteomes" id="UP000032142">
    <property type="component" value="Unassembled WGS sequence"/>
</dbReference>
<dbReference type="EMBL" id="JRRC01517871">
    <property type="protein sequence ID" value="KHG08973.1"/>
    <property type="molecule type" value="Genomic_DNA"/>
</dbReference>
<accession>A0A0B0N3E3</accession>
<gene>
    <name evidence="1" type="ORF">F383_36184</name>
</gene>